<dbReference type="Pfam" id="PF13505">
    <property type="entry name" value="OMP_b-brl"/>
    <property type="match status" value="1"/>
</dbReference>
<protein>
    <submittedName>
        <fullName evidence="7">Porin family protein</fullName>
    </submittedName>
</protein>
<dbReference type="RefSeq" id="WP_202093008.1">
    <property type="nucleotide sequence ID" value="NZ_CP061035.1"/>
</dbReference>
<dbReference type="PANTHER" id="PTHR34001:SF3">
    <property type="entry name" value="BLL7405 PROTEIN"/>
    <property type="match status" value="1"/>
</dbReference>
<feature type="signal peptide" evidence="5">
    <location>
        <begin position="1"/>
        <end position="22"/>
    </location>
</feature>
<name>A0A974S3W9_9SPHN</name>
<sequence>MKIVMTAATAAMALGLAAPAFAQDVPVERAPFTGARAEAILGYDRVADGEDNSNGKDGLLYGGAVGYDAQVGGVVLGVEGEITGSTIKTRTNNLLTAGDNVRVKAGRDLYAGARLGFVISPDTMIYAKGGYTNARFNTDYRVGTARLEQGENLDGFRVGAGIERMLGANTYVKGEYRYSHYGELDGYDIDLDRHQVLAGVGVRF</sequence>
<organism evidence="7 8">
    <name type="scientific">Sphingomonas aliaeris</name>
    <dbReference type="NCBI Taxonomy" id="2759526"/>
    <lineage>
        <taxon>Bacteria</taxon>
        <taxon>Pseudomonadati</taxon>
        <taxon>Pseudomonadota</taxon>
        <taxon>Alphaproteobacteria</taxon>
        <taxon>Sphingomonadales</taxon>
        <taxon>Sphingomonadaceae</taxon>
        <taxon>Sphingomonas</taxon>
    </lineage>
</organism>
<evidence type="ECO:0000256" key="2">
    <source>
        <dbReference type="ARBA" id="ARBA00022729"/>
    </source>
</evidence>
<dbReference type="InterPro" id="IPR011250">
    <property type="entry name" value="OMP/PagP_B-barrel"/>
</dbReference>
<keyword evidence="8" id="KW-1185">Reference proteome</keyword>
<comment type="similarity">
    <text evidence="4">Belongs to the Omp25/RopB family.</text>
</comment>
<dbReference type="Gene3D" id="2.40.160.20">
    <property type="match status" value="1"/>
</dbReference>
<evidence type="ECO:0000259" key="6">
    <source>
        <dbReference type="Pfam" id="PF13505"/>
    </source>
</evidence>
<evidence type="ECO:0000256" key="3">
    <source>
        <dbReference type="ARBA" id="ARBA00023136"/>
    </source>
</evidence>
<dbReference type="InterPro" id="IPR027385">
    <property type="entry name" value="Beta-barrel_OMP"/>
</dbReference>
<evidence type="ECO:0000313" key="8">
    <source>
        <dbReference type="Proteomes" id="UP000595894"/>
    </source>
</evidence>
<evidence type="ECO:0000256" key="4">
    <source>
        <dbReference type="ARBA" id="ARBA00038306"/>
    </source>
</evidence>
<dbReference type="SUPFAM" id="SSF56925">
    <property type="entry name" value="OMPA-like"/>
    <property type="match status" value="1"/>
</dbReference>
<dbReference type="InterPro" id="IPR051692">
    <property type="entry name" value="OMP-like"/>
</dbReference>
<dbReference type="PANTHER" id="PTHR34001">
    <property type="entry name" value="BLL7405 PROTEIN"/>
    <property type="match status" value="1"/>
</dbReference>
<evidence type="ECO:0000256" key="1">
    <source>
        <dbReference type="ARBA" id="ARBA00004370"/>
    </source>
</evidence>
<keyword evidence="2 5" id="KW-0732">Signal</keyword>
<dbReference type="KEGG" id="sari:H5J25_16645"/>
<gene>
    <name evidence="7" type="ORF">H5J25_16645</name>
</gene>
<dbReference type="Proteomes" id="UP000595894">
    <property type="component" value="Chromosome"/>
</dbReference>
<dbReference type="EMBL" id="CP061035">
    <property type="protein sequence ID" value="QQV76977.1"/>
    <property type="molecule type" value="Genomic_DNA"/>
</dbReference>
<evidence type="ECO:0000256" key="5">
    <source>
        <dbReference type="SAM" id="SignalP"/>
    </source>
</evidence>
<dbReference type="AlphaFoldDB" id="A0A974S3W9"/>
<proteinExistence type="inferred from homology"/>
<evidence type="ECO:0000313" key="7">
    <source>
        <dbReference type="EMBL" id="QQV76977.1"/>
    </source>
</evidence>
<feature type="chain" id="PRO_5037938158" evidence="5">
    <location>
        <begin position="23"/>
        <end position="204"/>
    </location>
</feature>
<keyword evidence="3" id="KW-0472">Membrane</keyword>
<reference evidence="8" key="1">
    <citation type="submission" date="2020-09" db="EMBL/GenBank/DDBJ databases">
        <title>Sphingomonas sp., a new species isolated from pork steak.</title>
        <authorList>
            <person name="Heidler von Heilborn D."/>
        </authorList>
    </citation>
    <scope>NUCLEOTIDE SEQUENCE [LARGE SCALE GENOMIC DNA]</scope>
</reference>
<accession>A0A974S3W9</accession>
<comment type="subcellular location">
    <subcellularLocation>
        <location evidence="1">Membrane</location>
    </subcellularLocation>
</comment>
<dbReference type="GO" id="GO:0016020">
    <property type="term" value="C:membrane"/>
    <property type="evidence" value="ECO:0007669"/>
    <property type="project" value="UniProtKB-SubCell"/>
</dbReference>
<feature type="domain" description="Outer membrane protein beta-barrel" evidence="6">
    <location>
        <begin position="8"/>
        <end position="204"/>
    </location>
</feature>